<dbReference type="VEuPathDB" id="ToxoDB:CSUI_002825"/>
<feature type="transmembrane region" description="Helical" evidence="8">
    <location>
        <begin position="297"/>
        <end position="319"/>
    </location>
</feature>
<feature type="transmembrane region" description="Helical" evidence="8">
    <location>
        <begin position="597"/>
        <end position="622"/>
    </location>
</feature>
<feature type="transmembrane region" description="Helical" evidence="8">
    <location>
        <begin position="561"/>
        <end position="585"/>
    </location>
</feature>
<feature type="compositionally biased region" description="Acidic residues" evidence="7">
    <location>
        <begin position="160"/>
        <end position="169"/>
    </location>
</feature>
<feature type="transmembrane region" description="Helical" evidence="8">
    <location>
        <begin position="331"/>
        <end position="351"/>
    </location>
</feature>
<keyword evidence="9" id="KW-0732">Signal</keyword>
<dbReference type="RefSeq" id="XP_067924991.1">
    <property type="nucleotide sequence ID" value="XM_068063024.1"/>
</dbReference>
<feature type="transmembrane region" description="Helical" evidence="8">
    <location>
        <begin position="79"/>
        <end position="97"/>
    </location>
</feature>
<evidence type="ECO:0000256" key="1">
    <source>
        <dbReference type="ARBA" id="ARBA00004141"/>
    </source>
</evidence>
<keyword evidence="5 8" id="KW-1133">Transmembrane helix</keyword>
<keyword evidence="6 8" id="KW-0472">Membrane</keyword>
<dbReference type="GO" id="GO:0005886">
    <property type="term" value="C:plasma membrane"/>
    <property type="evidence" value="ECO:0007669"/>
    <property type="project" value="TreeGrafter"/>
</dbReference>
<evidence type="ECO:0000256" key="8">
    <source>
        <dbReference type="SAM" id="Phobius"/>
    </source>
</evidence>
<dbReference type="AlphaFoldDB" id="A0A2C6L784"/>
<dbReference type="OrthoDB" id="330977at2759"/>
<comment type="caution">
    <text evidence="10">The sequence shown here is derived from an EMBL/GenBank/DDBJ whole genome shotgun (WGS) entry which is preliminary data.</text>
</comment>
<feature type="signal peptide" evidence="9">
    <location>
        <begin position="1"/>
        <end position="21"/>
    </location>
</feature>
<feature type="transmembrane region" description="Helical" evidence="8">
    <location>
        <begin position="218"/>
        <end position="236"/>
    </location>
</feature>
<evidence type="ECO:0000256" key="7">
    <source>
        <dbReference type="SAM" id="MobiDB-lite"/>
    </source>
</evidence>
<dbReference type="PANTHER" id="PTHR48086">
    <property type="entry name" value="SODIUM/PROLINE SYMPORTER-RELATED"/>
    <property type="match status" value="1"/>
</dbReference>
<dbReference type="GeneID" id="94426235"/>
<feature type="transmembrane region" description="Helical" evidence="8">
    <location>
        <begin position="535"/>
        <end position="555"/>
    </location>
</feature>
<dbReference type="Proteomes" id="UP000221165">
    <property type="component" value="Unassembled WGS sequence"/>
</dbReference>
<comment type="subcellular location">
    <subcellularLocation>
        <location evidence="1">Membrane</location>
        <topology evidence="1">Multi-pass membrane protein</topology>
    </subcellularLocation>
</comment>
<evidence type="ECO:0000256" key="4">
    <source>
        <dbReference type="ARBA" id="ARBA00022692"/>
    </source>
</evidence>
<evidence type="ECO:0000256" key="5">
    <source>
        <dbReference type="ARBA" id="ARBA00022989"/>
    </source>
</evidence>
<dbReference type="EMBL" id="MIGC01001201">
    <property type="protein sequence ID" value="PHJ23315.1"/>
    <property type="molecule type" value="Genomic_DNA"/>
</dbReference>
<feature type="transmembrane region" description="Helical" evidence="8">
    <location>
        <begin position="396"/>
        <end position="414"/>
    </location>
</feature>
<keyword evidence="4 8" id="KW-0812">Transmembrane</keyword>
<comment type="similarity">
    <text evidence="2">Belongs to the sodium:solute symporter (SSF) (TC 2.A.21) family.</text>
</comment>
<dbReference type="GO" id="GO:0015606">
    <property type="term" value="F:spermidine transmembrane transporter activity"/>
    <property type="evidence" value="ECO:0007669"/>
    <property type="project" value="TreeGrafter"/>
</dbReference>
<feature type="region of interest" description="Disordered" evidence="7">
    <location>
        <begin position="32"/>
        <end position="63"/>
    </location>
</feature>
<dbReference type="PANTHER" id="PTHR48086:SF10">
    <property type="entry name" value="AGR155CP"/>
    <property type="match status" value="1"/>
</dbReference>
<evidence type="ECO:0000313" key="10">
    <source>
        <dbReference type="EMBL" id="PHJ23315.1"/>
    </source>
</evidence>
<evidence type="ECO:0000256" key="3">
    <source>
        <dbReference type="ARBA" id="ARBA00022448"/>
    </source>
</evidence>
<feature type="transmembrane region" description="Helical" evidence="8">
    <location>
        <begin position="435"/>
        <end position="463"/>
    </location>
</feature>
<dbReference type="InterPro" id="IPR050277">
    <property type="entry name" value="Sodium:Solute_Symporter"/>
</dbReference>
<name>A0A2C6L784_9APIC</name>
<reference evidence="10 11" key="1">
    <citation type="journal article" date="2017" name="Int. J. Parasitol.">
        <title>The genome of the protozoan parasite Cystoisospora suis and a reverse vaccinology approach to identify vaccine candidates.</title>
        <authorList>
            <person name="Palmieri N."/>
            <person name="Shrestha A."/>
            <person name="Ruttkowski B."/>
            <person name="Beck T."/>
            <person name="Vogl C."/>
            <person name="Tomley F."/>
            <person name="Blake D.P."/>
            <person name="Joachim A."/>
        </authorList>
    </citation>
    <scope>NUCLEOTIDE SEQUENCE [LARGE SCALE GENOMIC DNA]</scope>
    <source>
        <strain evidence="10 11">Wien I</strain>
    </source>
</reference>
<gene>
    <name evidence="10" type="ORF">CSUI_002825</name>
</gene>
<feature type="transmembrane region" description="Helical" evidence="8">
    <location>
        <begin position="634"/>
        <end position="654"/>
    </location>
</feature>
<dbReference type="PROSITE" id="PS50283">
    <property type="entry name" value="NA_SOLUT_SYMP_3"/>
    <property type="match status" value="1"/>
</dbReference>
<dbReference type="Gene3D" id="1.20.1730.10">
    <property type="entry name" value="Sodium/glucose cotransporter"/>
    <property type="match status" value="1"/>
</dbReference>
<feature type="transmembrane region" description="Helical" evidence="8">
    <location>
        <begin position="497"/>
        <end position="514"/>
    </location>
</feature>
<feature type="transmembrane region" description="Helical" evidence="8">
    <location>
        <begin position="363"/>
        <end position="384"/>
    </location>
</feature>
<keyword evidence="11" id="KW-1185">Reference proteome</keyword>
<sequence length="750" mass="80357">MLASCSLLFFLGELSLTYVMGVAQEGNALGFDEDSSRSSSHHLHRSTGQEGEITSEVQAGSEELPSGVPSLNFLEVPETAAIVCLTLLFFGSTVVLVSKLRAKKRSDPCRCRRAFKYSSAGLDSATVPKSSCPAAVPDTQHDKERQVSSIISDRWQQEANDGEGGEAEEALTSPVQEKEYEKTGQITAEKGKREDEKTRMVSGSRSFLLVRGSRDRSWKSLTLSFFSSGVGTWILYCPPQLSALYGMWPAFLYAVAIAAPMWVLAYAGPIVREEMKRKMVFGFTDYVRERFGRGMQIVVALVGFFSILVAMAGELAFAAAATKILSPHFPILAVIVLIAAVTFTYTVICGTNGSVITDWCQSTCLPFLLFLVLVTCLGTSRVSADDWGAAARWTDAGAFSGALMVLSCVPAYAMDQGMWQRVLSGRRTSDVRRGLLFGSLLASGTITVMGLTGVLASATAHLLNREGNDYSHNNLIQLEEFTSAPFFFLALPSLRRGFLGVVLFLAVVLAASSVDTFQSALPSLAAVELRAKGISVGWGSLVSLVANIPAVLLAYCWEESIIVLFLIGNLLTSSIFPPVFLGLWAKTTTVGSVTGSVAGIFSIFCSGLAFTSGNLGLAARWITLPLGLEHPSALYTFLIVPATSFVTTIVVSLLHHRIRGSQTSAASQSLRGTDSDTPEGSVRNALELASHSKPSMRLSVVGCQGKGEAVEVVKEQNNQVSCSTTTISGEGTFTYHLNESVEGKSLSSVP</sequence>
<evidence type="ECO:0000256" key="2">
    <source>
        <dbReference type="ARBA" id="ARBA00006434"/>
    </source>
</evidence>
<feature type="region of interest" description="Disordered" evidence="7">
    <location>
        <begin position="127"/>
        <end position="195"/>
    </location>
</feature>
<feature type="transmembrane region" description="Helical" evidence="8">
    <location>
        <begin position="248"/>
        <end position="271"/>
    </location>
</feature>
<dbReference type="InterPro" id="IPR038377">
    <property type="entry name" value="Na/Glc_symporter_sf"/>
</dbReference>
<protein>
    <submittedName>
        <fullName evidence="10">Solute:sodium symporter family protein</fullName>
    </submittedName>
</protein>
<accession>A0A2C6L784</accession>
<feature type="chain" id="PRO_5011976619" evidence="9">
    <location>
        <begin position="22"/>
        <end position="750"/>
    </location>
</feature>
<organism evidence="10 11">
    <name type="scientific">Cystoisospora suis</name>
    <dbReference type="NCBI Taxonomy" id="483139"/>
    <lineage>
        <taxon>Eukaryota</taxon>
        <taxon>Sar</taxon>
        <taxon>Alveolata</taxon>
        <taxon>Apicomplexa</taxon>
        <taxon>Conoidasida</taxon>
        <taxon>Coccidia</taxon>
        <taxon>Eucoccidiorida</taxon>
        <taxon>Eimeriorina</taxon>
        <taxon>Sarcocystidae</taxon>
        <taxon>Cystoisospora</taxon>
    </lineage>
</organism>
<proteinExistence type="inferred from homology"/>
<evidence type="ECO:0000256" key="9">
    <source>
        <dbReference type="SAM" id="SignalP"/>
    </source>
</evidence>
<dbReference type="InterPro" id="IPR001734">
    <property type="entry name" value="Na/solute_symporter"/>
</dbReference>
<keyword evidence="3" id="KW-0813">Transport</keyword>
<evidence type="ECO:0000256" key="6">
    <source>
        <dbReference type="ARBA" id="ARBA00023136"/>
    </source>
</evidence>
<evidence type="ECO:0000313" key="11">
    <source>
        <dbReference type="Proteomes" id="UP000221165"/>
    </source>
</evidence>